<dbReference type="InterPro" id="IPR050083">
    <property type="entry name" value="HtpX_protease"/>
</dbReference>
<keyword evidence="6 10" id="KW-0862">Zinc</keyword>
<dbReference type="InterPro" id="IPR001915">
    <property type="entry name" value="Peptidase_M48"/>
</dbReference>
<keyword evidence="14" id="KW-1185">Reference proteome</keyword>
<dbReference type="KEGG" id="ngr:NAEGRDRAFT_61428"/>
<feature type="transmembrane region" description="Helical" evidence="11">
    <location>
        <begin position="75"/>
        <end position="92"/>
    </location>
</feature>
<evidence type="ECO:0000256" key="1">
    <source>
        <dbReference type="ARBA" id="ARBA00022475"/>
    </source>
</evidence>
<dbReference type="EMBL" id="GG738845">
    <property type="protein sequence ID" value="EFC50454.1"/>
    <property type="molecule type" value="Genomic_DNA"/>
</dbReference>
<evidence type="ECO:0000256" key="7">
    <source>
        <dbReference type="ARBA" id="ARBA00022989"/>
    </source>
</evidence>
<evidence type="ECO:0000256" key="4">
    <source>
        <dbReference type="ARBA" id="ARBA00022723"/>
    </source>
</evidence>
<dbReference type="GO" id="GO:0004222">
    <property type="term" value="F:metalloendopeptidase activity"/>
    <property type="evidence" value="ECO:0007669"/>
    <property type="project" value="InterPro"/>
</dbReference>
<dbReference type="STRING" id="5762.D2UYD0"/>
<evidence type="ECO:0000256" key="9">
    <source>
        <dbReference type="ARBA" id="ARBA00023136"/>
    </source>
</evidence>
<evidence type="ECO:0000256" key="10">
    <source>
        <dbReference type="RuleBase" id="RU003983"/>
    </source>
</evidence>
<keyword evidence="2 10" id="KW-0645">Protease</keyword>
<dbReference type="PANTHER" id="PTHR43221">
    <property type="entry name" value="PROTEASE HTPX"/>
    <property type="match status" value="1"/>
</dbReference>
<accession>D2UYD0</accession>
<dbReference type="OrthoDB" id="272500at2759"/>
<evidence type="ECO:0000256" key="5">
    <source>
        <dbReference type="ARBA" id="ARBA00022801"/>
    </source>
</evidence>
<evidence type="ECO:0000313" key="13">
    <source>
        <dbReference type="EMBL" id="EFC50454.1"/>
    </source>
</evidence>
<dbReference type="RefSeq" id="XP_002683198.1">
    <property type="nucleotide sequence ID" value="XM_002683152.1"/>
</dbReference>
<sequence length="378" mass="41862">MRTFSTRVSSLMDNNQQTDLEKAVFAEKQELFRKALLESVINKGNKDTKFYWACFSALASFGTLGFEVLFRMLDIPFIGFGYAALLTCYLLFNRSASMLSSGSNIAASMGGVEILPNSTIPEHARVYRMVEEITNSVKLKTIPKVYWIDCDEANAFASGYSIKKSCITVTKGLASMLNDDELKSVIGHEMGHVLNGDMKTGTLIAGMISSFAIAVDLTRHLKSNQSSNSSKSSSSNNKGKDNSQAIIGLIILLSYVTLLAGKLLSVAVSRHREYASDAIAGALTHPYYIRDALRKISNQHNKPTFSSISKLPTSDSTNHLMFFEREKLTSLTSTHPSMEERFANLDKLASFDVEDFRKLAKVCLTLLRCAIISFRFQL</sequence>
<gene>
    <name evidence="13" type="ORF">NAEGRDRAFT_61428</name>
</gene>
<evidence type="ECO:0000256" key="2">
    <source>
        <dbReference type="ARBA" id="ARBA00022670"/>
    </source>
</evidence>
<dbReference type="InParanoid" id="D2UYD0"/>
<keyword evidence="8 10" id="KW-0482">Metalloprotease</keyword>
<evidence type="ECO:0000256" key="6">
    <source>
        <dbReference type="ARBA" id="ARBA00022833"/>
    </source>
</evidence>
<keyword evidence="9 11" id="KW-0472">Membrane</keyword>
<comment type="cofactor">
    <cofactor evidence="10">
        <name>Zn(2+)</name>
        <dbReference type="ChEBI" id="CHEBI:29105"/>
    </cofactor>
    <text evidence="10">Binds 1 zinc ion per subunit.</text>
</comment>
<keyword evidence="5 10" id="KW-0378">Hydrolase</keyword>
<keyword evidence="4" id="KW-0479">Metal-binding</keyword>
<dbReference type="Gene3D" id="3.30.2010.10">
    <property type="entry name" value="Metalloproteases ('zincins'), catalytic domain"/>
    <property type="match status" value="1"/>
</dbReference>
<feature type="transmembrane region" description="Helical" evidence="11">
    <location>
        <begin position="50"/>
        <end position="69"/>
    </location>
</feature>
<dbReference type="Pfam" id="PF01435">
    <property type="entry name" value="Peptidase_M48"/>
    <property type="match status" value="1"/>
</dbReference>
<proteinExistence type="inferred from homology"/>
<keyword evidence="3 11" id="KW-0812">Transmembrane</keyword>
<organism evidence="14">
    <name type="scientific">Naegleria gruberi</name>
    <name type="common">Amoeba</name>
    <dbReference type="NCBI Taxonomy" id="5762"/>
    <lineage>
        <taxon>Eukaryota</taxon>
        <taxon>Discoba</taxon>
        <taxon>Heterolobosea</taxon>
        <taxon>Tetramitia</taxon>
        <taxon>Eutetramitia</taxon>
        <taxon>Vahlkampfiidae</taxon>
        <taxon>Naegleria</taxon>
    </lineage>
</organism>
<evidence type="ECO:0000256" key="3">
    <source>
        <dbReference type="ARBA" id="ARBA00022692"/>
    </source>
</evidence>
<dbReference type="eggNOG" id="ENOG502SFZX">
    <property type="taxonomic scope" value="Eukaryota"/>
</dbReference>
<keyword evidence="1" id="KW-1003">Cell membrane</keyword>
<evidence type="ECO:0000256" key="11">
    <source>
        <dbReference type="SAM" id="Phobius"/>
    </source>
</evidence>
<dbReference type="VEuPathDB" id="AmoebaDB:NAEGRDRAFT_61428"/>
<protein>
    <submittedName>
        <fullName evidence="13">Predicted protein</fullName>
    </submittedName>
</protein>
<reference evidence="13 14" key="1">
    <citation type="journal article" date="2010" name="Cell">
        <title>The genome of Naegleria gruberi illuminates early eukaryotic versatility.</title>
        <authorList>
            <person name="Fritz-Laylin L.K."/>
            <person name="Prochnik S.E."/>
            <person name="Ginger M.L."/>
            <person name="Dacks J.B."/>
            <person name="Carpenter M.L."/>
            <person name="Field M.C."/>
            <person name="Kuo A."/>
            <person name="Paredez A."/>
            <person name="Chapman J."/>
            <person name="Pham J."/>
            <person name="Shu S."/>
            <person name="Neupane R."/>
            <person name="Cipriano M."/>
            <person name="Mancuso J."/>
            <person name="Tu H."/>
            <person name="Salamov A."/>
            <person name="Lindquist E."/>
            <person name="Shapiro H."/>
            <person name="Lucas S."/>
            <person name="Grigoriev I.V."/>
            <person name="Cande W.Z."/>
            <person name="Fulton C."/>
            <person name="Rokhsar D.S."/>
            <person name="Dawson S.C."/>
        </authorList>
    </citation>
    <scope>NUCLEOTIDE SEQUENCE [LARGE SCALE GENOMIC DNA]</scope>
    <source>
        <strain evidence="13 14">NEG-M</strain>
    </source>
</reference>
<name>D2UYD0_NAEGR</name>
<comment type="similarity">
    <text evidence="10">Belongs to the peptidase M48 family.</text>
</comment>
<evidence type="ECO:0000313" key="14">
    <source>
        <dbReference type="Proteomes" id="UP000006671"/>
    </source>
</evidence>
<evidence type="ECO:0000256" key="8">
    <source>
        <dbReference type="ARBA" id="ARBA00023049"/>
    </source>
</evidence>
<dbReference type="OMA" id="INNYHAN"/>
<keyword evidence="7 11" id="KW-1133">Transmembrane helix</keyword>
<dbReference type="Proteomes" id="UP000006671">
    <property type="component" value="Unassembled WGS sequence"/>
</dbReference>
<dbReference type="GO" id="GO:0006508">
    <property type="term" value="P:proteolysis"/>
    <property type="evidence" value="ECO:0007669"/>
    <property type="project" value="UniProtKB-KW"/>
</dbReference>
<dbReference type="PANTHER" id="PTHR43221:SF2">
    <property type="entry name" value="PROTEASE HTPX HOMOLOG"/>
    <property type="match status" value="1"/>
</dbReference>
<feature type="domain" description="Peptidase M48" evidence="12">
    <location>
        <begin position="123"/>
        <end position="348"/>
    </location>
</feature>
<dbReference type="AlphaFoldDB" id="D2UYD0"/>
<feature type="transmembrane region" description="Helical" evidence="11">
    <location>
        <begin position="245"/>
        <end position="264"/>
    </location>
</feature>
<evidence type="ECO:0000259" key="12">
    <source>
        <dbReference type="Pfam" id="PF01435"/>
    </source>
</evidence>
<dbReference type="GeneID" id="8859094"/>
<dbReference type="GO" id="GO:0046872">
    <property type="term" value="F:metal ion binding"/>
    <property type="evidence" value="ECO:0007669"/>
    <property type="project" value="UniProtKB-KW"/>
</dbReference>